<dbReference type="Gene3D" id="3.40.50.300">
    <property type="entry name" value="P-loop containing nucleotide triphosphate hydrolases"/>
    <property type="match status" value="2"/>
</dbReference>
<feature type="domain" description="AAA+ ATPase" evidence="4">
    <location>
        <begin position="496"/>
        <end position="625"/>
    </location>
</feature>
<comment type="caution">
    <text evidence="5">The sequence shown here is derived from an EMBL/GenBank/DDBJ whole genome shotgun (WGS) entry which is preliminary data.</text>
</comment>
<dbReference type="EMBL" id="SHKX01000011">
    <property type="protein sequence ID" value="RZU46720.1"/>
    <property type="molecule type" value="Genomic_DNA"/>
</dbReference>
<name>A0A4Q7Z8B6_9GAMM</name>
<sequence length="704" mass="78236">MNESPVAAAGLPAAAHPPALTALEQLVQRWMLRILVPLKGYRHFVAADSYENNTVAQFLGLETALDSDTPYSPTEAIADLRSLYARLENTEPPALPDTLLRNLTHLSGLLGLEESDRLILAFAILLHSHRLLDDTADYLGPMNSIDLYAGIATILGLTEIQVRQGLSNNSVMARAGLLTVDRNGMMCLRGKLDLLSGEFAEQMMHQEVSDPAHLLRGTVNPSRAATLSLADYPHLAKSLAVLQPYLARAVAERRTGVNIFIHGLPGTGKSELARVLAHEQGHDLYEVASEDDEGDPVNGERRLRSYRAAQNFFAHRKIFLLFDEVEDVFNDGNDLFGQKSTAQTRKAWMNRMLEENPVPAIWMSNAVSGLDPAFIRRFDLVLELTVPPRSQRAHIIRGACGELLPERDIERLSQSEHLTPAVIQRAARVIRTVHDTLPAQRVAGTLTDLVNQTLEAQGHPRVGGPDADARPDYYDPAFINADGQLETLAAQLDEHRQGTLCFYGPPGTGKTAYGRWLADRLEMPLLVRRASDLLGAYVGENEQRIAAAFREADQENAILLLDEVDSFLQDRRQARQSWEVTLVNEMLTQMESFSGIFIASTNRLDGLDQATLRRFDLKMKFGYLKPAQAWALFLRFCDSLGLAAPEPALRGALERMTVLTPGDFATLRRQHRLRPLVSASQVLERLIEECDLKEDGRQRSIGFL</sequence>
<evidence type="ECO:0000259" key="4">
    <source>
        <dbReference type="SMART" id="SM00382"/>
    </source>
</evidence>
<evidence type="ECO:0000313" key="5">
    <source>
        <dbReference type="EMBL" id="RZU46720.1"/>
    </source>
</evidence>
<dbReference type="Pfam" id="PF00004">
    <property type="entry name" value="AAA"/>
    <property type="match status" value="2"/>
</dbReference>
<proteinExistence type="inferred from homology"/>
<accession>A0A4Q7Z8B6</accession>
<dbReference type="CDD" id="cd19481">
    <property type="entry name" value="RecA-like_protease"/>
    <property type="match status" value="1"/>
</dbReference>
<dbReference type="InterPro" id="IPR027417">
    <property type="entry name" value="P-loop_NTPase"/>
</dbReference>
<organism evidence="5 6">
    <name type="scientific">Fluviicoccus keumensis</name>
    <dbReference type="NCBI Taxonomy" id="1435465"/>
    <lineage>
        <taxon>Bacteria</taxon>
        <taxon>Pseudomonadati</taxon>
        <taxon>Pseudomonadota</taxon>
        <taxon>Gammaproteobacteria</taxon>
        <taxon>Moraxellales</taxon>
        <taxon>Moraxellaceae</taxon>
        <taxon>Fluviicoccus</taxon>
    </lineage>
</organism>
<evidence type="ECO:0000256" key="2">
    <source>
        <dbReference type="ARBA" id="ARBA00022741"/>
    </source>
</evidence>
<keyword evidence="2" id="KW-0547">Nucleotide-binding</keyword>
<dbReference type="SUPFAM" id="SSF52540">
    <property type="entry name" value="P-loop containing nucleoside triphosphate hydrolases"/>
    <property type="match status" value="2"/>
</dbReference>
<dbReference type="GO" id="GO:0005524">
    <property type="term" value="F:ATP binding"/>
    <property type="evidence" value="ECO:0007669"/>
    <property type="project" value="UniProtKB-KW"/>
</dbReference>
<dbReference type="InterPro" id="IPR003959">
    <property type="entry name" value="ATPase_AAA_core"/>
</dbReference>
<keyword evidence="3" id="KW-0067">ATP-binding</keyword>
<keyword evidence="6" id="KW-1185">Reference proteome</keyword>
<dbReference type="AlphaFoldDB" id="A0A4Q7Z8B6"/>
<dbReference type="GO" id="GO:0016887">
    <property type="term" value="F:ATP hydrolysis activity"/>
    <property type="evidence" value="ECO:0007669"/>
    <property type="project" value="InterPro"/>
</dbReference>
<dbReference type="InterPro" id="IPR050221">
    <property type="entry name" value="26S_Proteasome_ATPase"/>
</dbReference>
<feature type="domain" description="AAA+ ATPase" evidence="4">
    <location>
        <begin position="255"/>
        <end position="388"/>
    </location>
</feature>
<protein>
    <submittedName>
        <fullName evidence="5">SpoVK/Ycf46/Vps4 family AAA+-type ATPase</fullName>
    </submittedName>
</protein>
<comment type="similarity">
    <text evidence="1">Belongs to the AAA ATPase family.</text>
</comment>
<dbReference type="Proteomes" id="UP000292423">
    <property type="component" value="Unassembled WGS sequence"/>
</dbReference>
<gene>
    <name evidence="5" type="ORF">EV700_1101</name>
</gene>
<evidence type="ECO:0000256" key="3">
    <source>
        <dbReference type="ARBA" id="ARBA00022840"/>
    </source>
</evidence>
<dbReference type="OrthoDB" id="9809379at2"/>
<reference evidence="5 6" key="1">
    <citation type="submission" date="2019-02" db="EMBL/GenBank/DDBJ databases">
        <title>Genomic Encyclopedia of Type Strains, Phase IV (KMG-IV): sequencing the most valuable type-strain genomes for metagenomic binning, comparative biology and taxonomic classification.</title>
        <authorList>
            <person name="Goeker M."/>
        </authorList>
    </citation>
    <scope>NUCLEOTIDE SEQUENCE [LARGE SCALE GENOMIC DNA]</scope>
    <source>
        <strain evidence="5 6">DSM 105135</strain>
    </source>
</reference>
<dbReference type="SMART" id="SM00382">
    <property type="entry name" value="AAA"/>
    <property type="match status" value="2"/>
</dbReference>
<dbReference type="PANTHER" id="PTHR23073">
    <property type="entry name" value="26S PROTEASOME REGULATORY SUBUNIT"/>
    <property type="match status" value="1"/>
</dbReference>
<evidence type="ECO:0000313" key="6">
    <source>
        <dbReference type="Proteomes" id="UP000292423"/>
    </source>
</evidence>
<dbReference type="RefSeq" id="WP_130411573.1">
    <property type="nucleotide sequence ID" value="NZ_SHKX01000011.1"/>
</dbReference>
<evidence type="ECO:0000256" key="1">
    <source>
        <dbReference type="ARBA" id="ARBA00006914"/>
    </source>
</evidence>
<dbReference type="InterPro" id="IPR003593">
    <property type="entry name" value="AAA+_ATPase"/>
</dbReference>